<dbReference type="Proteomes" id="UP000017396">
    <property type="component" value="Chromosome"/>
</dbReference>
<reference evidence="4 5" key="1">
    <citation type="journal article" date="2013" name="PLoS ONE">
        <title>Cultivation and Complete Genome Sequencing of Gloeobacter kilaueensis sp. nov., from a Lava Cave in Kilauea Caldera, Hawai'i.</title>
        <authorList>
            <person name="Saw J.H."/>
            <person name="Schatz M."/>
            <person name="Brown M.V."/>
            <person name="Kunkel D.D."/>
            <person name="Foster J.S."/>
            <person name="Shick H."/>
            <person name="Christensen S."/>
            <person name="Hou S."/>
            <person name="Wan X."/>
            <person name="Donachie S.P."/>
        </authorList>
    </citation>
    <scope>NUCLEOTIDE SEQUENCE [LARGE SCALE GENOMIC DNA]</scope>
    <source>
        <strain evidence="5">JS</strain>
    </source>
</reference>
<dbReference type="Gene3D" id="4.10.520.10">
    <property type="entry name" value="IHF-like DNA-binding proteins"/>
    <property type="match status" value="1"/>
</dbReference>
<evidence type="ECO:0000256" key="2">
    <source>
        <dbReference type="ARBA" id="ARBA00023125"/>
    </source>
</evidence>
<name>U5QKY0_GLOK1</name>
<dbReference type="PANTHER" id="PTHR33175">
    <property type="entry name" value="DNA-BINDING PROTEIN HU"/>
    <property type="match status" value="1"/>
</dbReference>
<dbReference type="SMART" id="SM00411">
    <property type="entry name" value="BHL"/>
    <property type="match status" value="1"/>
</dbReference>
<keyword evidence="2 4" id="KW-0238">DNA-binding</keyword>
<dbReference type="PANTHER" id="PTHR33175:SF3">
    <property type="entry name" value="DNA-BINDING PROTEIN HU-BETA"/>
    <property type="match status" value="1"/>
</dbReference>
<dbReference type="PRINTS" id="PR01727">
    <property type="entry name" value="DNABINDINGHU"/>
</dbReference>
<dbReference type="GO" id="GO:0030527">
    <property type="term" value="F:structural constituent of chromatin"/>
    <property type="evidence" value="ECO:0007669"/>
    <property type="project" value="InterPro"/>
</dbReference>
<evidence type="ECO:0000313" key="4">
    <source>
        <dbReference type="EMBL" id="AGY59533.1"/>
    </source>
</evidence>
<dbReference type="Pfam" id="PF00216">
    <property type="entry name" value="Bac_DNA_binding"/>
    <property type="match status" value="1"/>
</dbReference>
<dbReference type="OrthoDB" id="9799835at2"/>
<dbReference type="CDD" id="cd00591">
    <property type="entry name" value="HU_IHF"/>
    <property type="match status" value="1"/>
</dbReference>
<dbReference type="RefSeq" id="WP_023174819.1">
    <property type="nucleotide sequence ID" value="NC_022600.1"/>
</dbReference>
<keyword evidence="1" id="KW-0226">DNA condensation</keyword>
<organism evidence="4 5">
    <name type="scientific">Gloeobacter kilaueensis (strain ATCC BAA-2537 / CCAP 1431/1 / ULC 316 / JS1)</name>
    <dbReference type="NCBI Taxonomy" id="1183438"/>
    <lineage>
        <taxon>Bacteria</taxon>
        <taxon>Bacillati</taxon>
        <taxon>Cyanobacteriota</taxon>
        <taxon>Cyanophyceae</taxon>
        <taxon>Gloeobacterales</taxon>
        <taxon>Gloeobacteraceae</taxon>
        <taxon>Gloeobacter</taxon>
    </lineage>
</organism>
<dbReference type="EMBL" id="CP003587">
    <property type="protein sequence ID" value="AGY59533.1"/>
    <property type="molecule type" value="Genomic_DNA"/>
</dbReference>
<dbReference type="STRING" id="1183438.GKIL_3287"/>
<dbReference type="GO" id="GO:0005829">
    <property type="term" value="C:cytosol"/>
    <property type="evidence" value="ECO:0007669"/>
    <property type="project" value="TreeGrafter"/>
</dbReference>
<dbReference type="AlphaFoldDB" id="U5QKY0"/>
<accession>U5QKY0</accession>
<evidence type="ECO:0000313" key="5">
    <source>
        <dbReference type="Proteomes" id="UP000017396"/>
    </source>
</evidence>
<dbReference type="InterPro" id="IPR000119">
    <property type="entry name" value="Hist_DNA-bd"/>
</dbReference>
<evidence type="ECO:0000256" key="3">
    <source>
        <dbReference type="RuleBase" id="RU003939"/>
    </source>
</evidence>
<gene>
    <name evidence="4" type="primary">ihfB</name>
    <name evidence="4" type="ORF">GKIL_3287</name>
</gene>
<dbReference type="SUPFAM" id="SSF47729">
    <property type="entry name" value="IHF-like DNA-binding proteins"/>
    <property type="match status" value="1"/>
</dbReference>
<dbReference type="HOGENOM" id="CLU_105066_3_1_3"/>
<sequence>MNHPEPLNRQQLLQQMAQRVDGLTQKTAAAAIEAAIEVMSEALGRGRAVKLSGFGSFQVRRRAARTNIHPRTGKPVAVPAAWNVIFTPAQSLRERLQSLALPESRL</sequence>
<comment type="similarity">
    <text evidence="3">Belongs to the bacterial histone-like protein family.</text>
</comment>
<keyword evidence="5" id="KW-1185">Reference proteome</keyword>
<protein>
    <submittedName>
        <fullName evidence="4">Histone family protein DNA-binding protein</fullName>
    </submittedName>
</protein>
<dbReference type="KEGG" id="glj:GKIL_3287"/>
<proteinExistence type="inferred from homology"/>
<dbReference type="InterPro" id="IPR010992">
    <property type="entry name" value="IHF-like_DNA-bd_dom_sf"/>
</dbReference>
<dbReference type="GO" id="GO:0003677">
    <property type="term" value="F:DNA binding"/>
    <property type="evidence" value="ECO:0007669"/>
    <property type="project" value="UniProtKB-KW"/>
</dbReference>
<dbReference type="eggNOG" id="COG0776">
    <property type="taxonomic scope" value="Bacteria"/>
</dbReference>
<evidence type="ECO:0000256" key="1">
    <source>
        <dbReference type="ARBA" id="ARBA00023067"/>
    </source>
</evidence>
<dbReference type="GO" id="GO:0030261">
    <property type="term" value="P:chromosome condensation"/>
    <property type="evidence" value="ECO:0007669"/>
    <property type="project" value="UniProtKB-KW"/>
</dbReference>